<protein>
    <recommendedName>
        <fullName evidence="5">Sporulation and spore germination protein</fullName>
    </recommendedName>
</protein>
<comment type="caution">
    <text evidence="3">The sequence shown here is derived from an EMBL/GenBank/DDBJ whole genome shotgun (WGS) entry which is preliminary data.</text>
</comment>
<feature type="region of interest" description="Disordered" evidence="1">
    <location>
        <begin position="467"/>
        <end position="493"/>
    </location>
</feature>
<dbReference type="PROSITE" id="PS51257">
    <property type="entry name" value="PROKAR_LIPOPROTEIN"/>
    <property type="match status" value="1"/>
</dbReference>
<reference evidence="3 4" key="1">
    <citation type="submission" date="2021-01" db="EMBL/GenBank/DDBJ databases">
        <title>Whole genome shotgun sequence of Catellatospora coxensis NBRC 107359.</title>
        <authorList>
            <person name="Komaki H."/>
            <person name="Tamura T."/>
        </authorList>
    </citation>
    <scope>NUCLEOTIDE SEQUENCE [LARGE SCALE GENOMIC DNA]</scope>
    <source>
        <strain evidence="3 4">NBRC 107359</strain>
    </source>
</reference>
<proteinExistence type="predicted"/>
<evidence type="ECO:0000256" key="2">
    <source>
        <dbReference type="SAM" id="SignalP"/>
    </source>
</evidence>
<dbReference type="RefSeq" id="WP_203693536.1">
    <property type="nucleotide sequence ID" value="NZ_BAAALC010000044.1"/>
</dbReference>
<evidence type="ECO:0008006" key="5">
    <source>
        <dbReference type="Google" id="ProtNLM"/>
    </source>
</evidence>
<sequence>MARIGTGLLVVALALPSGLVACTRQQPTTLRIEVAGLAAGLAARVTVAGPTAYEITGTDEREVEPGEYTLTIGPVTQNAVTHYPPADTVQVTVQEGAKATATAAYRVAVPETTKVLDPANTGITRVDTGSVTLGANAPQAAALRAGDHLVATKDGKLLVRKVTRVNRTGGSVTLATERARLDEALPSGVIEIDAGQGLEILRPASFTGKAKEPLVELSFQFRVNDRCRARDTTSTVTSGGHLTYRLDEISLPITGEISWSATPPRVTATVDARLRVRQSVQAGVDLAVSCIARTEVDLQKACQGIVGRLVRVGPFTFGCTFKVGAKAFAETNASWNPGFELNPEAGFTATVGTDTEPRIEPFFEPGFTGNFDPPEHVSRIGAEAFIKVGLEAKDPVGILVVNARVEIDAGPTLESSPEAMALTFAVTPRLVVEGELDLLIGSAKRRFDEEFEGWRWDLWRLDRPRPLPSPVDPLPQGLPRNLRLPGEDDPEFADRSDALSTPWSIAGCPDRALPSDARRTAMRTVSWGAGDGGFTSQVAVYPDEDTARQAIEQVRAAVPGCPVTRRLPLTGVPLGHEGSRYGTFTVYDPPYADIPGMGYREQLVVVRLSNAVVVVVGHAGVMLVETLTEDMSGHLRAAEGIVDQLCSAGFRC</sequence>
<keyword evidence="2" id="KW-0732">Signal</keyword>
<name>A0A8J3P854_9ACTN</name>
<accession>A0A8J3P854</accession>
<dbReference type="EMBL" id="BONI01000031">
    <property type="protein sequence ID" value="GIG07189.1"/>
    <property type="molecule type" value="Genomic_DNA"/>
</dbReference>
<evidence type="ECO:0000313" key="3">
    <source>
        <dbReference type="EMBL" id="GIG07189.1"/>
    </source>
</evidence>
<keyword evidence="4" id="KW-1185">Reference proteome</keyword>
<gene>
    <name evidence="3" type="ORF">Cco03nite_38890</name>
</gene>
<organism evidence="3 4">
    <name type="scientific">Catellatospora coxensis</name>
    <dbReference type="NCBI Taxonomy" id="310354"/>
    <lineage>
        <taxon>Bacteria</taxon>
        <taxon>Bacillati</taxon>
        <taxon>Actinomycetota</taxon>
        <taxon>Actinomycetes</taxon>
        <taxon>Micromonosporales</taxon>
        <taxon>Micromonosporaceae</taxon>
        <taxon>Catellatospora</taxon>
    </lineage>
</organism>
<feature type="chain" id="PRO_5038919415" description="Sporulation and spore germination protein" evidence="2">
    <location>
        <begin position="22"/>
        <end position="652"/>
    </location>
</feature>
<dbReference type="AlphaFoldDB" id="A0A8J3P854"/>
<dbReference type="Proteomes" id="UP000630887">
    <property type="component" value="Unassembled WGS sequence"/>
</dbReference>
<feature type="signal peptide" evidence="2">
    <location>
        <begin position="1"/>
        <end position="21"/>
    </location>
</feature>
<evidence type="ECO:0000256" key="1">
    <source>
        <dbReference type="SAM" id="MobiDB-lite"/>
    </source>
</evidence>
<evidence type="ECO:0000313" key="4">
    <source>
        <dbReference type="Proteomes" id="UP000630887"/>
    </source>
</evidence>